<proteinExistence type="predicted"/>
<reference evidence="3" key="1">
    <citation type="submission" date="2017-05" db="EMBL/GenBank/DDBJ databases">
        <authorList>
            <person name="Rodrigo-Torres L."/>
            <person name="Arahal R. D."/>
            <person name="Lucena T."/>
        </authorList>
    </citation>
    <scope>NUCLEOTIDE SEQUENCE [LARGE SCALE GENOMIC DNA]</scope>
    <source>
        <strain evidence="3">CECT 8868</strain>
    </source>
</reference>
<dbReference type="RefSeq" id="WP_093995944.1">
    <property type="nucleotide sequence ID" value="NZ_FXYD01000002.1"/>
</dbReference>
<sequence length="142" mass="15430">MFERVLSLLRSPAAEFTAMPAADARHALGALLVRVAKADGAYLFQEIEEIDHLLADLYGLNAIEAARMRAECEKLEDSMPDTSELAHILSCDVTSGECNNLVRALWKVADADGQRHDSETQVVAIATKTFGMSPEDAAALRN</sequence>
<dbReference type="Gene3D" id="1.10.3680.10">
    <property type="entry name" value="TerB-like"/>
    <property type="match status" value="1"/>
</dbReference>
<dbReference type="AlphaFoldDB" id="A0A238K6X2"/>
<dbReference type="SUPFAM" id="SSF158682">
    <property type="entry name" value="TerB-like"/>
    <property type="match status" value="1"/>
</dbReference>
<evidence type="ECO:0000313" key="3">
    <source>
        <dbReference type="Proteomes" id="UP000203464"/>
    </source>
</evidence>
<name>A0A238K6X2_9RHOB</name>
<dbReference type="Pfam" id="PF05099">
    <property type="entry name" value="TerB"/>
    <property type="match status" value="1"/>
</dbReference>
<gene>
    <name evidence="2" type="ORF">OCA8868_01534</name>
</gene>
<keyword evidence="3" id="KW-1185">Reference proteome</keyword>
<dbReference type="CDD" id="cd07313">
    <property type="entry name" value="terB_like_2"/>
    <property type="match status" value="1"/>
</dbReference>
<dbReference type="InterPro" id="IPR029024">
    <property type="entry name" value="TerB-like"/>
</dbReference>
<feature type="domain" description="Co-chaperone DjlA N-terminal" evidence="1">
    <location>
        <begin position="26"/>
        <end position="141"/>
    </location>
</feature>
<evidence type="ECO:0000259" key="1">
    <source>
        <dbReference type="Pfam" id="PF05099"/>
    </source>
</evidence>
<dbReference type="Proteomes" id="UP000203464">
    <property type="component" value="Unassembled WGS sequence"/>
</dbReference>
<dbReference type="EMBL" id="FXYD01000002">
    <property type="protein sequence ID" value="SMX37696.1"/>
    <property type="molecule type" value="Genomic_DNA"/>
</dbReference>
<evidence type="ECO:0000313" key="2">
    <source>
        <dbReference type="EMBL" id="SMX37696.1"/>
    </source>
</evidence>
<protein>
    <submittedName>
        <fullName evidence="2">Tellurite resistance protein TerB</fullName>
    </submittedName>
</protein>
<organism evidence="2 3">
    <name type="scientific">Octadecabacter ascidiaceicola</name>
    <dbReference type="NCBI Taxonomy" id="1655543"/>
    <lineage>
        <taxon>Bacteria</taxon>
        <taxon>Pseudomonadati</taxon>
        <taxon>Pseudomonadota</taxon>
        <taxon>Alphaproteobacteria</taxon>
        <taxon>Rhodobacterales</taxon>
        <taxon>Roseobacteraceae</taxon>
        <taxon>Octadecabacter</taxon>
    </lineage>
</organism>
<accession>A0A238K6X2</accession>
<dbReference type="InterPro" id="IPR007791">
    <property type="entry name" value="DjlA_N"/>
</dbReference>
<dbReference type="OrthoDB" id="5402150at2"/>